<dbReference type="InterPro" id="IPR054722">
    <property type="entry name" value="PolX-like_BBD"/>
</dbReference>
<name>A0ABQ5DTY1_9ASTR</name>
<reference evidence="2" key="2">
    <citation type="submission" date="2022-01" db="EMBL/GenBank/DDBJ databases">
        <authorList>
            <person name="Yamashiro T."/>
            <person name="Shiraishi A."/>
            <person name="Satake H."/>
            <person name="Nakayama K."/>
        </authorList>
    </citation>
    <scope>NUCLEOTIDE SEQUENCE</scope>
</reference>
<proteinExistence type="predicted"/>
<evidence type="ECO:0000313" key="2">
    <source>
        <dbReference type="EMBL" id="GJT42505.1"/>
    </source>
</evidence>
<dbReference type="Pfam" id="PF14223">
    <property type="entry name" value="Retrotran_gag_2"/>
    <property type="match status" value="1"/>
</dbReference>
<comment type="caution">
    <text evidence="2">The sequence shown here is derived from an EMBL/GenBank/DDBJ whole genome shotgun (WGS) entry which is preliminary data.</text>
</comment>
<keyword evidence="3" id="KW-1185">Reference proteome</keyword>
<gene>
    <name evidence="2" type="ORF">Tco_0951220</name>
</gene>
<protein>
    <recommendedName>
        <fullName evidence="1">Retrovirus-related Pol polyprotein from transposon TNT 1-94-like beta-barrel domain-containing protein</fullName>
    </recommendedName>
</protein>
<reference evidence="2" key="1">
    <citation type="journal article" date="2022" name="Int. J. Mol. Sci.">
        <title>Draft Genome of Tanacetum Coccineum: Genomic Comparison of Closely Related Tanacetum-Family Plants.</title>
        <authorList>
            <person name="Yamashiro T."/>
            <person name="Shiraishi A."/>
            <person name="Nakayama K."/>
            <person name="Satake H."/>
        </authorList>
    </citation>
    <scope>NUCLEOTIDE SEQUENCE</scope>
</reference>
<evidence type="ECO:0000313" key="3">
    <source>
        <dbReference type="Proteomes" id="UP001151760"/>
    </source>
</evidence>
<evidence type="ECO:0000259" key="1">
    <source>
        <dbReference type="Pfam" id="PF22936"/>
    </source>
</evidence>
<dbReference type="EMBL" id="BQNB010015651">
    <property type="protein sequence ID" value="GJT42505.1"/>
    <property type="molecule type" value="Genomic_DNA"/>
</dbReference>
<dbReference type="Pfam" id="PF22936">
    <property type="entry name" value="Pol_BBD"/>
    <property type="match status" value="1"/>
</dbReference>
<sequence>MTGTSLTSKKFDGTNDFVLWQKKTYNTLILCLGDRVLREITKETTATGIWKMLETLFMTKSLVNRLYLKKKLYTFHMHPGKSQYEYIDEFHKLVGDLAAIDTAISDEDQAFLLFTSLSSSYDNFMETLLHGRDTLKLEDVLAILNSRELQKMTKAKGDGGKGLYARRRSGQRDMEQGTYNAYNHKKSQGFVKNEDQVFGFGADGYDNADVMMAMSIEELLDWIMDSGISYYITSRRDYLVDFEKYDGDNILLSDGRECRVRGTVTRKTLKGRKQLGEYQTGWKIKTGYGLVFVIRGLHNNVRRSGLSKVFWVEDTTMSTYLVNRSPSLAIGFKTPVDMLGFFCWLAIKQWMLEPVKEYGFNESGEYKKTFIGSGVGTGSVHVLQGVEFEVEPQEDHTFKVEPHRNVDHVVGSQEVQTQDLIYYHPARDREQYSSWELFSYREDSNEAAFAVAAVDKVYAHESLTFNYTVACEVIFKWKARLKDDIDARSDVYVLSNGCRRCSDDSNGYYWKYTPGLLDKAMENVLGMEIVRDQSSNTLRVSQSRFYNGKLEYQVVCTRLDIASADVGMLDKFDRGLHTDVQVFVDLDYTMGRSITVIVS</sequence>
<accession>A0ABQ5DTY1</accession>
<dbReference type="Proteomes" id="UP001151760">
    <property type="component" value="Unassembled WGS sequence"/>
</dbReference>
<organism evidence="2 3">
    <name type="scientific">Tanacetum coccineum</name>
    <dbReference type="NCBI Taxonomy" id="301880"/>
    <lineage>
        <taxon>Eukaryota</taxon>
        <taxon>Viridiplantae</taxon>
        <taxon>Streptophyta</taxon>
        <taxon>Embryophyta</taxon>
        <taxon>Tracheophyta</taxon>
        <taxon>Spermatophyta</taxon>
        <taxon>Magnoliopsida</taxon>
        <taxon>eudicotyledons</taxon>
        <taxon>Gunneridae</taxon>
        <taxon>Pentapetalae</taxon>
        <taxon>asterids</taxon>
        <taxon>campanulids</taxon>
        <taxon>Asterales</taxon>
        <taxon>Asteraceae</taxon>
        <taxon>Asteroideae</taxon>
        <taxon>Anthemideae</taxon>
        <taxon>Anthemidinae</taxon>
        <taxon>Tanacetum</taxon>
    </lineage>
</organism>
<feature type="domain" description="Retrovirus-related Pol polyprotein from transposon TNT 1-94-like beta-barrel" evidence="1">
    <location>
        <begin position="222"/>
        <end position="268"/>
    </location>
</feature>